<dbReference type="EMBL" id="HBNR01065810">
    <property type="protein sequence ID" value="CAE4637650.1"/>
    <property type="molecule type" value="Transcribed_RNA"/>
</dbReference>
<organism evidence="1">
    <name type="scientific">Alexandrium monilatum</name>
    <dbReference type="NCBI Taxonomy" id="311494"/>
    <lineage>
        <taxon>Eukaryota</taxon>
        <taxon>Sar</taxon>
        <taxon>Alveolata</taxon>
        <taxon>Dinophyceae</taxon>
        <taxon>Gonyaulacales</taxon>
        <taxon>Pyrocystaceae</taxon>
        <taxon>Alexandrium</taxon>
    </lineage>
</organism>
<sequence length="178" mass="20135">MRGHKRLVGWITAFLPKQCIPVEVSVVNIYVIHIWNRKELTDATLDAYSSYPCLDRKYVYHAKQLHNGDVITGPIHLFMSKSGVVSVACPNDRHTFCDSVKDGPMILDGWGSRCPEKTKGNWDHCELPRIRTTGTTTRFHGDRHAFCGSVKDGPMIFDGWGSRCPEKTKDSWDPYGVP</sequence>
<name>A0A7S4VCK3_9DINO</name>
<gene>
    <name evidence="1" type="ORF">AMON00008_LOCUS46484</name>
</gene>
<evidence type="ECO:0000313" key="1">
    <source>
        <dbReference type="EMBL" id="CAE4637650.1"/>
    </source>
</evidence>
<proteinExistence type="predicted"/>
<protein>
    <submittedName>
        <fullName evidence="1">Uncharacterized protein</fullName>
    </submittedName>
</protein>
<dbReference type="AlphaFoldDB" id="A0A7S4VCK3"/>
<reference evidence="1" key="1">
    <citation type="submission" date="2021-01" db="EMBL/GenBank/DDBJ databases">
        <authorList>
            <person name="Corre E."/>
            <person name="Pelletier E."/>
            <person name="Niang G."/>
            <person name="Scheremetjew M."/>
            <person name="Finn R."/>
            <person name="Kale V."/>
            <person name="Holt S."/>
            <person name="Cochrane G."/>
            <person name="Meng A."/>
            <person name="Brown T."/>
            <person name="Cohen L."/>
        </authorList>
    </citation>
    <scope>NUCLEOTIDE SEQUENCE</scope>
    <source>
        <strain evidence="1">CCMP3105</strain>
    </source>
</reference>
<accession>A0A7S4VCK3</accession>